<dbReference type="AlphaFoldDB" id="A0A4P5PA66"/>
<evidence type="ECO:0000313" key="16">
    <source>
        <dbReference type="Proteomes" id="UP000290567"/>
    </source>
</evidence>
<evidence type="ECO:0000256" key="9">
    <source>
        <dbReference type="ARBA" id="ARBA00022989"/>
    </source>
</evidence>
<name>A0A4P5PA66_9ENTE</name>
<dbReference type="PROSITE" id="PS51103">
    <property type="entry name" value="PTS_EIIC_TYPE_1"/>
    <property type="match status" value="1"/>
</dbReference>
<feature type="transmembrane region" description="Helical" evidence="12">
    <location>
        <begin position="372"/>
        <end position="391"/>
    </location>
</feature>
<dbReference type="GO" id="GO:0016301">
    <property type="term" value="F:kinase activity"/>
    <property type="evidence" value="ECO:0007669"/>
    <property type="project" value="UniProtKB-KW"/>
</dbReference>
<dbReference type="OrthoDB" id="9764327at2"/>
<dbReference type="PANTHER" id="PTHR30009:SF24">
    <property type="entry name" value="PTS SYSTEM, IIBC COMPONENT"/>
    <property type="match status" value="1"/>
</dbReference>
<feature type="active site" description="Phosphocysteine intermediate; for EIIB activity" evidence="11">
    <location>
        <position position="481"/>
    </location>
</feature>
<feature type="domain" description="PTS EIIB type-1" evidence="13">
    <location>
        <begin position="459"/>
        <end position="539"/>
    </location>
</feature>
<keyword evidence="3" id="KW-1003">Cell membrane</keyword>
<dbReference type="NCBIfam" id="TIGR00826">
    <property type="entry name" value="EIIB_glc"/>
    <property type="match status" value="1"/>
</dbReference>
<dbReference type="PROSITE" id="PS51098">
    <property type="entry name" value="PTS_EIIB_TYPE_1"/>
    <property type="match status" value="1"/>
</dbReference>
<keyword evidence="16" id="KW-1185">Reference proteome</keyword>
<keyword evidence="6" id="KW-0598">Phosphotransferase system</keyword>
<feature type="transmembrane region" description="Helical" evidence="12">
    <location>
        <begin position="212"/>
        <end position="234"/>
    </location>
</feature>
<evidence type="ECO:0000256" key="4">
    <source>
        <dbReference type="ARBA" id="ARBA00022597"/>
    </source>
</evidence>
<dbReference type="InterPro" id="IPR036878">
    <property type="entry name" value="Glu_permease_IIB"/>
</dbReference>
<comment type="subcellular location">
    <subcellularLocation>
        <location evidence="1">Cell membrane</location>
        <topology evidence="1">Multi-pass membrane protein</topology>
    </subcellularLocation>
</comment>
<evidence type="ECO:0000256" key="1">
    <source>
        <dbReference type="ARBA" id="ARBA00004651"/>
    </source>
</evidence>
<dbReference type="InterPro" id="IPR013013">
    <property type="entry name" value="PTS_EIIC_1"/>
</dbReference>
<evidence type="ECO:0000256" key="10">
    <source>
        <dbReference type="ARBA" id="ARBA00023136"/>
    </source>
</evidence>
<feature type="transmembrane region" description="Helical" evidence="12">
    <location>
        <begin position="97"/>
        <end position="118"/>
    </location>
</feature>
<feature type="transmembrane region" description="Helical" evidence="12">
    <location>
        <begin position="403"/>
        <end position="424"/>
    </location>
</feature>
<feature type="transmembrane region" description="Helical" evidence="12">
    <location>
        <begin position="346"/>
        <end position="365"/>
    </location>
</feature>
<sequence>MKNKGESVVFATIQKVGRSFFLPVSILPIAGLLLGIGASLTNQGTIEAYNLEGLLGNGTALHVLFSIFSQVGTVIFGNLPIIFAISVAIGMAKQEKAVAALSAAISFFVMHTTINALLKADGSILPDGSFGEGILDGALTSVVGITSLEMGVFGGIVVGLGVAALHNRFYKQQLPNALSFFAGVRFVPIISVLVYIFVGIAFYFVWPVIQSAIFSAGGLVMKSGYFGTFIFGFMERALIPFGLHHVFYIPFWQTGLGGTAIIDGVTVAGAQNIYFAELASASTTRFSVEACRFMTGKYPFMMAGLPAAAYAMYKTAKPENRKLVGGLLFSAALTSFLTGITEPIEFTFLFVAPFLFLLHCAFAGLSFVLMHLLQICIGTTFSCGLIDFLLYGPLQGNAKTNWLMILPVFVGYAVLYFFVFKFLIQTFNIPTPGREDGEAKLYTKDDFQKKSSGENQADDELSDVILTAIGGLTNLVDIDACATRLRLTVNDPEAVDDELLKQHGAKGVIKKGSGLQIIYGPQVSIIKSNFEEYVEGLTV</sequence>
<feature type="transmembrane region" description="Helical" evidence="12">
    <location>
        <begin position="20"/>
        <end position="40"/>
    </location>
</feature>
<dbReference type="EMBL" id="BJCC01000024">
    <property type="protein sequence ID" value="GCF94840.1"/>
    <property type="molecule type" value="Genomic_DNA"/>
</dbReference>
<dbReference type="GO" id="GO:0009401">
    <property type="term" value="P:phosphoenolpyruvate-dependent sugar phosphotransferase system"/>
    <property type="evidence" value="ECO:0007669"/>
    <property type="project" value="UniProtKB-KW"/>
</dbReference>
<dbReference type="Pfam" id="PF02378">
    <property type="entry name" value="PTS_EIIC"/>
    <property type="match status" value="1"/>
</dbReference>
<keyword evidence="2" id="KW-0813">Transport</keyword>
<dbReference type="InterPro" id="IPR001996">
    <property type="entry name" value="PTS_IIB_1"/>
</dbReference>
<dbReference type="GO" id="GO:0008982">
    <property type="term" value="F:protein-N(PI)-phosphohistidine-sugar phosphotransferase activity"/>
    <property type="evidence" value="ECO:0007669"/>
    <property type="project" value="InterPro"/>
</dbReference>
<accession>A0A4P5PA66</accession>
<keyword evidence="4 15" id="KW-0762">Sugar transport</keyword>
<evidence type="ECO:0000313" key="15">
    <source>
        <dbReference type="EMBL" id="GCF94840.1"/>
    </source>
</evidence>
<evidence type="ECO:0000256" key="12">
    <source>
        <dbReference type="SAM" id="Phobius"/>
    </source>
</evidence>
<keyword evidence="8" id="KW-0418">Kinase</keyword>
<protein>
    <submittedName>
        <fullName evidence="15">PTS glucose transporter subunit IIB</fullName>
    </submittedName>
</protein>
<evidence type="ECO:0000259" key="13">
    <source>
        <dbReference type="PROSITE" id="PS51098"/>
    </source>
</evidence>
<dbReference type="InterPro" id="IPR050429">
    <property type="entry name" value="PTS_Glucose_EIICBA"/>
</dbReference>
<dbReference type="InterPro" id="IPR018113">
    <property type="entry name" value="PTrfase_EIIB_Cys"/>
</dbReference>
<evidence type="ECO:0000256" key="2">
    <source>
        <dbReference type="ARBA" id="ARBA00022448"/>
    </source>
</evidence>
<evidence type="ECO:0000256" key="3">
    <source>
        <dbReference type="ARBA" id="ARBA00022475"/>
    </source>
</evidence>
<keyword evidence="9 12" id="KW-1133">Transmembrane helix</keyword>
<reference evidence="16" key="1">
    <citation type="submission" date="2019-02" db="EMBL/GenBank/DDBJ databases">
        <title>Draft genome sequence of Enterococcus sp. Gos25-1.</title>
        <authorList>
            <person name="Tanaka N."/>
            <person name="Shiwa Y."/>
            <person name="Fujita N."/>
        </authorList>
    </citation>
    <scope>NUCLEOTIDE SEQUENCE [LARGE SCALE GENOMIC DNA]</scope>
    <source>
        <strain evidence="16">Gos25-1</strain>
    </source>
</reference>
<dbReference type="Proteomes" id="UP000290567">
    <property type="component" value="Unassembled WGS sequence"/>
</dbReference>
<feature type="transmembrane region" description="Helical" evidence="12">
    <location>
        <begin position="60"/>
        <end position="85"/>
    </location>
</feature>
<keyword evidence="5" id="KW-0808">Transferase</keyword>
<evidence type="ECO:0000256" key="11">
    <source>
        <dbReference type="PROSITE-ProRule" id="PRU00421"/>
    </source>
</evidence>
<evidence type="ECO:0000256" key="7">
    <source>
        <dbReference type="ARBA" id="ARBA00022692"/>
    </source>
</evidence>
<dbReference type="InterPro" id="IPR003352">
    <property type="entry name" value="PTS_EIIC"/>
</dbReference>
<feature type="transmembrane region" description="Helical" evidence="12">
    <location>
        <begin position="138"/>
        <end position="165"/>
    </location>
</feature>
<feature type="transmembrane region" description="Helical" evidence="12">
    <location>
        <begin position="323"/>
        <end position="340"/>
    </location>
</feature>
<dbReference type="Gene3D" id="3.30.1360.60">
    <property type="entry name" value="Glucose permease domain IIB"/>
    <property type="match status" value="1"/>
</dbReference>
<dbReference type="CDD" id="cd00212">
    <property type="entry name" value="PTS_IIB_glc"/>
    <property type="match status" value="1"/>
</dbReference>
<proteinExistence type="predicted"/>
<dbReference type="GO" id="GO:0005886">
    <property type="term" value="C:plasma membrane"/>
    <property type="evidence" value="ECO:0007669"/>
    <property type="project" value="UniProtKB-SubCell"/>
</dbReference>
<dbReference type="PANTHER" id="PTHR30009">
    <property type="entry name" value="CYTOCHROME C-TYPE SYNTHESIS PROTEIN AND PTS TRANSMEMBRANE COMPONENT"/>
    <property type="match status" value="1"/>
</dbReference>
<dbReference type="SUPFAM" id="SSF55604">
    <property type="entry name" value="Glucose permease domain IIB"/>
    <property type="match status" value="1"/>
</dbReference>
<organism evidence="15 16">
    <name type="scientific">Enterococcus florum</name>
    <dbReference type="NCBI Taxonomy" id="2480627"/>
    <lineage>
        <taxon>Bacteria</taxon>
        <taxon>Bacillati</taxon>
        <taxon>Bacillota</taxon>
        <taxon>Bacilli</taxon>
        <taxon>Lactobacillales</taxon>
        <taxon>Enterococcaceae</taxon>
        <taxon>Enterococcus</taxon>
    </lineage>
</organism>
<evidence type="ECO:0000259" key="14">
    <source>
        <dbReference type="PROSITE" id="PS51103"/>
    </source>
</evidence>
<dbReference type="Pfam" id="PF00367">
    <property type="entry name" value="PTS_EIIB"/>
    <property type="match status" value="1"/>
</dbReference>
<feature type="domain" description="PTS EIIC type-1" evidence="14">
    <location>
        <begin position="7"/>
        <end position="436"/>
    </location>
</feature>
<feature type="transmembrane region" description="Helical" evidence="12">
    <location>
        <begin position="186"/>
        <end position="206"/>
    </location>
</feature>
<keyword evidence="7 12" id="KW-0812">Transmembrane</keyword>
<dbReference type="RefSeq" id="WP_146623247.1">
    <property type="nucleotide sequence ID" value="NZ_BJCC01000024.1"/>
</dbReference>
<evidence type="ECO:0000256" key="6">
    <source>
        <dbReference type="ARBA" id="ARBA00022683"/>
    </source>
</evidence>
<dbReference type="PROSITE" id="PS01035">
    <property type="entry name" value="PTS_EIIB_TYPE_1_CYS"/>
    <property type="match status" value="1"/>
</dbReference>
<gene>
    <name evidence="15" type="ORF">NRIC_27310</name>
</gene>
<comment type="caution">
    <text evidence="15">The sequence shown here is derived from an EMBL/GenBank/DDBJ whole genome shotgun (WGS) entry which is preliminary data.</text>
</comment>
<dbReference type="GO" id="GO:0090563">
    <property type="term" value="F:protein-phosphocysteine-sugar phosphotransferase activity"/>
    <property type="evidence" value="ECO:0007669"/>
    <property type="project" value="TreeGrafter"/>
</dbReference>
<keyword evidence="10 12" id="KW-0472">Membrane</keyword>
<evidence type="ECO:0000256" key="5">
    <source>
        <dbReference type="ARBA" id="ARBA00022679"/>
    </source>
</evidence>
<evidence type="ECO:0000256" key="8">
    <source>
        <dbReference type="ARBA" id="ARBA00022777"/>
    </source>
</evidence>